<protein>
    <submittedName>
        <fullName evidence="1">Uncharacterized protein</fullName>
    </submittedName>
</protein>
<dbReference type="Proteomes" id="UP000324800">
    <property type="component" value="Unassembled WGS sequence"/>
</dbReference>
<feature type="non-terminal residue" evidence="1">
    <location>
        <position position="57"/>
    </location>
</feature>
<organism evidence="1 2">
    <name type="scientific">Streblomastix strix</name>
    <dbReference type="NCBI Taxonomy" id="222440"/>
    <lineage>
        <taxon>Eukaryota</taxon>
        <taxon>Metamonada</taxon>
        <taxon>Preaxostyla</taxon>
        <taxon>Oxymonadida</taxon>
        <taxon>Streblomastigidae</taxon>
        <taxon>Streblomastix</taxon>
    </lineage>
</organism>
<name>A0A5J4TVE8_9EUKA</name>
<evidence type="ECO:0000313" key="2">
    <source>
        <dbReference type="Proteomes" id="UP000324800"/>
    </source>
</evidence>
<gene>
    <name evidence="1" type="ORF">EZS28_042472</name>
</gene>
<reference evidence="1 2" key="1">
    <citation type="submission" date="2019-03" db="EMBL/GenBank/DDBJ databases">
        <title>Single cell metagenomics reveals metabolic interactions within the superorganism composed of flagellate Streblomastix strix and complex community of Bacteroidetes bacteria on its surface.</title>
        <authorList>
            <person name="Treitli S.C."/>
            <person name="Kolisko M."/>
            <person name="Husnik F."/>
            <person name="Keeling P."/>
            <person name="Hampl V."/>
        </authorList>
    </citation>
    <scope>NUCLEOTIDE SEQUENCE [LARGE SCALE GENOMIC DNA]</scope>
    <source>
        <strain evidence="1">ST1C</strain>
    </source>
</reference>
<comment type="caution">
    <text evidence="1">The sequence shown here is derived from an EMBL/GenBank/DDBJ whole genome shotgun (WGS) entry which is preliminary data.</text>
</comment>
<dbReference type="AlphaFoldDB" id="A0A5J4TVE8"/>
<sequence>MIVTSWGEDYKDPISKTNRKLKHDWQILFKCGTKSRKGNQSKLDVHQAGGCSIVLHE</sequence>
<proteinExistence type="predicted"/>
<dbReference type="EMBL" id="SNRW01024785">
    <property type="protein sequence ID" value="KAA6362000.1"/>
    <property type="molecule type" value="Genomic_DNA"/>
</dbReference>
<accession>A0A5J4TVE8</accession>
<evidence type="ECO:0000313" key="1">
    <source>
        <dbReference type="EMBL" id="KAA6362000.1"/>
    </source>
</evidence>